<dbReference type="NCBIfam" id="TIGR00337">
    <property type="entry name" value="PyrG"/>
    <property type="match status" value="1"/>
</dbReference>
<dbReference type="SUPFAM" id="SSF52317">
    <property type="entry name" value="Class I glutamine amidotransferase-like"/>
    <property type="match status" value="1"/>
</dbReference>
<dbReference type="CDD" id="cd03113">
    <property type="entry name" value="CTPS_N"/>
    <property type="match status" value="1"/>
</dbReference>
<dbReference type="FunFam" id="3.40.50.880:FF:000005">
    <property type="entry name" value="CTP synthase"/>
    <property type="match status" value="1"/>
</dbReference>
<evidence type="ECO:0000256" key="9">
    <source>
        <dbReference type="RuleBase" id="RU810713"/>
    </source>
</evidence>
<evidence type="ECO:0000256" key="7">
    <source>
        <dbReference type="ARBA" id="ARBA00022975"/>
    </source>
</evidence>
<keyword evidence="5 9" id="KW-0067">ATP-binding</keyword>
<dbReference type="GO" id="GO:0044210">
    <property type="term" value="P:'de novo' CTP biosynthetic process"/>
    <property type="evidence" value="ECO:0007669"/>
    <property type="project" value="UniProtKB-UniRule"/>
</dbReference>
<dbReference type="InterPro" id="IPR027417">
    <property type="entry name" value="P-loop_NTPase"/>
</dbReference>
<dbReference type="InParanoid" id="D8UJ34"/>
<dbReference type="FunFam" id="3.40.50.300:FF:000207">
    <property type="entry name" value="CTP synthase"/>
    <property type="match status" value="1"/>
</dbReference>
<dbReference type="HAMAP" id="MF_01227">
    <property type="entry name" value="PyrG"/>
    <property type="match status" value="1"/>
</dbReference>
<dbReference type="STRING" id="3068.D8UJ34"/>
<reference evidence="12 13" key="1">
    <citation type="journal article" date="2010" name="Science">
        <title>Genomic analysis of organismal complexity in the multicellular green alga Volvox carteri.</title>
        <authorList>
            <person name="Prochnik S.E."/>
            <person name="Umen J."/>
            <person name="Nedelcu A.M."/>
            <person name="Hallmann A."/>
            <person name="Miller S.M."/>
            <person name="Nishii I."/>
            <person name="Ferris P."/>
            <person name="Kuo A."/>
            <person name="Mitros T."/>
            <person name="Fritz-Laylin L.K."/>
            <person name="Hellsten U."/>
            <person name="Chapman J."/>
            <person name="Simakov O."/>
            <person name="Rensing S.A."/>
            <person name="Terry A."/>
            <person name="Pangilinan J."/>
            <person name="Kapitonov V."/>
            <person name="Jurka J."/>
            <person name="Salamov A."/>
            <person name="Shapiro H."/>
            <person name="Schmutz J."/>
            <person name="Grimwood J."/>
            <person name="Lindquist E."/>
            <person name="Lucas S."/>
            <person name="Grigoriev I.V."/>
            <person name="Schmitt R."/>
            <person name="Kirk D."/>
            <person name="Rokhsar D.S."/>
        </authorList>
    </citation>
    <scope>NUCLEOTIDE SEQUENCE [LARGE SCALE GENOMIC DNA]</scope>
    <source>
        <strain evidence="13">f. Nagariensis / Eve</strain>
    </source>
</reference>
<feature type="domain" description="Glutamine amidotransferase" evidence="10">
    <location>
        <begin position="312"/>
        <end position="550"/>
    </location>
</feature>
<dbReference type="InterPro" id="IPR033828">
    <property type="entry name" value="GATase1_CTP_Synthase"/>
</dbReference>
<dbReference type="EMBL" id="GL378421">
    <property type="protein sequence ID" value="EFJ40263.1"/>
    <property type="molecule type" value="Genomic_DNA"/>
</dbReference>
<comment type="similarity">
    <text evidence="2 9">Belongs to the CTP synthase family.</text>
</comment>
<dbReference type="InterPro" id="IPR017456">
    <property type="entry name" value="CTP_synthase_N"/>
</dbReference>
<dbReference type="CDD" id="cd01746">
    <property type="entry name" value="GATase1_CTP_Synthase"/>
    <property type="match status" value="1"/>
</dbReference>
<comment type="function">
    <text evidence="9">Catalyzes the ATP-dependent amination of UTP to CTP with either L-glutamine or ammonia as the source of nitrogen.</text>
</comment>
<gene>
    <name evidence="12" type="ORF">VOLCADRAFT_84560</name>
</gene>
<evidence type="ECO:0000256" key="6">
    <source>
        <dbReference type="ARBA" id="ARBA00022962"/>
    </source>
</evidence>
<comment type="catalytic activity">
    <reaction evidence="8 9">
        <text>UTP + L-glutamine + ATP + H2O = CTP + L-glutamate + ADP + phosphate + 2 H(+)</text>
        <dbReference type="Rhea" id="RHEA:26426"/>
        <dbReference type="ChEBI" id="CHEBI:15377"/>
        <dbReference type="ChEBI" id="CHEBI:15378"/>
        <dbReference type="ChEBI" id="CHEBI:29985"/>
        <dbReference type="ChEBI" id="CHEBI:30616"/>
        <dbReference type="ChEBI" id="CHEBI:37563"/>
        <dbReference type="ChEBI" id="CHEBI:43474"/>
        <dbReference type="ChEBI" id="CHEBI:46398"/>
        <dbReference type="ChEBI" id="CHEBI:58359"/>
        <dbReference type="ChEBI" id="CHEBI:456216"/>
        <dbReference type="EC" id="6.3.4.2"/>
    </reaction>
</comment>
<dbReference type="GO" id="GO:0042802">
    <property type="term" value="F:identical protein binding"/>
    <property type="evidence" value="ECO:0007669"/>
    <property type="project" value="TreeGrafter"/>
</dbReference>
<keyword evidence="7 9" id="KW-0665">Pyrimidine biosynthesis</keyword>
<dbReference type="OrthoDB" id="1739076at2759"/>
<dbReference type="KEGG" id="vcn:VOLCADRAFT_84560"/>
<dbReference type="EC" id="6.3.4.2" evidence="9"/>
<evidence type="ECO:0000256" key="3">
    <source>
        <dbReference type="ARBA" id="ARBA00022598"/>
    </source>
</evidence>
<evidence type="ECO:0000256" key="4">
    <source>
        <dbReference type="ARBA" id="ARBA00022741"/>
    </source>
</evidence>
<dbReference type="MEROPS" id="C26.964"/>
<dbReference type="SUPFAM" id="SSF52540">
    <property type="entry name" value="P-loop containing nucleoside triphosphate hydrolases"/>
    <property type="match status" value="1"/>
</dbReference>
<dbReference type="InterPro" id="IPR004468">
    <property type="entry name" value="CTP_synthase"/>
</dbReference>
<evidence type="ECO:0000313" key="13">
    <source>
        <dbReference type="Proteomes" id="UP000001058"/>
    </source>
</evidence>
<keyword evidence="13" id="KW-1185">Reference proteome</keyword>
<dbReference type="UniPathway" id="UPA00159">
    <property type="reaction ID" value="UER00277"/>
</dbReference>
<dbReference type="Pfam" id="PF06418">
    <property type="entry name" value="CTP_synth_N"/>
    <property type="match status" value="1"/>
</dbReference>
<evidence type="ECO:0000256" key="8">
    <source>
        <dbReference type="ARBA" id="ARBA00047781"/>
    </source>
</evidence>
<evidence type="ECO:0000256" key="2">
    <source>
        <dbReference type="ARBA" id="ARBA00007533"/>
    </source>
</evidence>
<keyword evidence="4 9" id="KW-0547">Nucleotide-binding</keyword>
<organism evidence="13">
    <name type="scientific">Volvox carteri f. nagariensis</name>
    <dbReference type="NCBI Taxonomy" id="3068"/>
    <lineage>
        <taxon>Eukaryota</taxon>
        <taxon>Viridiplantae</taxon>
        <taxon>Chlorophyta</taxon>
        <taxon>core chlorophytes</taxon>
        <taxon>Chlorophyceae</taxon>
        <taxon>CS clade</taxon>
        <taxon>Chlamydomonadales</taxon>
        <taxon>Volvocaceae</taxon>
        <taxon>Volvox</taxon>
    </lineage>
</organism>
<dbReference type="RefSeq" id="XP_002958660.1">
    <property type="nucleotide sequence ID" value="XM_002958614.1"/>
</dbReference>
<dbReference type="NCBIfam" id="NF003792">
    <property type="entry name" value="PRK05380.1"/>
    <property type="match status" value="1"/>
</dbReference>
<dbReference type="PROSITE" id="PS51273">
    <property type="entry name" value="GATASE_TYPE_1"/>
    <property type="match status" value="1"/>
</dbReference>
<dbReference type="Pfam" id="PF00117">
    <property type="entry name" value="GATase"/>
    <property type="match status" value="1"/>
</dbReference>
<evidence type="ECO:0000259" key="10">
    <source>
        <dbReference type="Pfam" id="PF00117"/>
    </source>
</evidence>
<dbReference type="Gene3D" id="3.40.50.300">
    <property type="entry name" value="P-loop containing nucleotide triphosphate hydrolases"/>
    <property type="match status" value="1"/>
</dbReference>
<dbReference type="GO" id="GO:0019856">
    <property type="term" value="P:pyrimidine nucleobase biosynthetic process"/>
    <property type="evidence" value="ECO:0007669"/>
    <property type="project" value="TreeGrafter"/>
</dbReference>
<protein>
    <recommendedName>
        <fullName evidence="9">CTP synthase</fullName>
        <ecNumber evidence="9">6.3.4.2</ecNumber>
    </recommendedName>
    <alternativeName>
        <fullName evidence="9">UTP--ammonia ligase</fullName>
    </alternativeName>
</protein>
<dbReference type="GO" id="GO:0005524">
    <property type="term" value="F:ATP binding"/>
    <property type="evidence" value="ECO:0007669"/>
    <property type="project" value="UniProtKB-KW"/>
</dbReference>
<dbReference type="PANTHER" id="PTHR11550">
    <property type="entry name" value="CTP SYNTHASE"/>
    <property type="match status" value="1"/>
</dbReference>
<evidence type="ECO:0000256" key="1">
    <source>
        <dbReference type="ARBA" id="ARBA00005171"/>
    </source>
</evidence>
<dbReference type="InterPro" id="IPR029062">
    <property type="entry name" value="Class_I_gatase-like"/>
</dbReference>
<feature type="domain" description="CTP synthase N-terminal" evidence="11">
    <location>
        <begin position="5"/>
        <end position="275"/>
    </location>
</feature>
<evidence type="ECO:0000259" key="11">
    <source>
        <dbReference type="Pfam" id="PF06418"/>
    </source>
</evidence>
<accession>D8UJ34</accession>
<dbReference type="FunCoup" id="D8UJ34">
    <property type="interactions" value="1775"/>
</dbReference>
<keyword evidence="6 9" id="KW-0315">Glutamine amidotransferase</keyword>
<evidence type="ECO:0000256" key="5">
    <source>
        <dbReference type="ARBA" id="ARBA00022840"/>
    </source>
</evidence>
<name>D8UJ34_VOLCA</name>
<dbReference type="GeneID" id="9628136"/>
<dbReference type="GO" id="GO:0003883">
    <property type="term" value="F:CTP synthase activity"/>
    <property type="evidence" value="ECO:0007669"/>
    <property type="project" value="UniProtKB-UniRule"/>
</dbReference>
<dbReference type="AlphaFoldDB" id="D8UJ34"/>
<dbReference type="InterPro" id="IPR017926">
    <property type="entry name" value="GATASE"/>
</dbReference>
<dbReference type="eggNOG" id="KOG2387">
    <property type="taxonomic scope" value="Eukaryota"/>
</dbReference>
<comment type="pathway">
    <text evidence="1 9">Pyrimidine metabolism; CTP biosynthesis via de novo pathway; CTP from UDP: step 2/2.</text>
</comment>
<dbReference type="Gene3D" id="3.40.50.880">
    <property type="match status" value="1"/>
</dbReference>
<keyword evidence="3 9" id="KW-0436">Ligase</keyword>
<sequence>MQATKYVLVTGGVVSGLGKGVTASSIGVLLKNCGYRVTSIKIDPYLNVDAGTMSPFEHGEVFVLDDGGEADLDLGNYERFMDITLTRDSNITTGKIYQAVIERERRGDYLGKTVQVVPHITDAIQDWIQRVAVQPVDGKAGVPHVCVIELGGTVGDIESAPFVEALRQFCIRVGEHNICNVHVSLVPVIGVVGEQKTKPTQHSVQVLRSLGITPALLACRSSHPLEESVRSKLALFCNVPTANVLSLHDVSNIWRVPLLMQEQAAHHIICSKLGLSNADKLDLSAWKVNLADRWDSLTEPVTITLIGKYTNLSDAYLSVIKSLQHACMEARVKLQLEWVEAASLEPQSKEVDQALYDASWQKLVEADGILVPGGFGSRGVEGKILAANYARINKKPYLGICLGMQIAVIEFARNVLGLTEANSTEFAPATPNPAVVFMPEISTTHKGGTMRLGARRTVLQTMSCMSAKLYQRELYIDERHRHRYEVNPDLVPKLEEAGLHFVGRDETGERMEILELADNPADHPYFVAAQFHPEFKSRPGNPSPLFLGFILASAKKLDSYLRCV</sequence>
<dbReference type="Proteomes" id="UP000001058">
    <property type="component" value="Unassembled WGS sequence"/>
</dbReference>
<evidence type="ECO:0000313" key="12">
    <source>
        <dbReference type="EMBL" id="EFJ40263.1"/>
    </source>
</evidence>
<proteinExistence type="inferred from homology"/>
<dbReference type="PANTHER" id="PTHR11550:SF0">
    <property type="entry name" value="CTP SYNTHASE-RELATED"/>
    <property type="match status" value="1"/>
</dbReference>